<keyword evidence="2 5" id="KW-0812">Transmembrane</keyword>
<feature type="transmembrane region" description="Helical" evidence="5">
    <location>
        <begin position="38"/>
        <end position="65"/>
    </location>
</feature>
<accession>A0A8H3WW08</accession>
<dbReference type="OrthoDB" id="294541at2759"/>
<name>A0A8H3WW08_GIGMA</name>
<feature type="transmembrane region" description="Helical" evidence="5">
    <location>
        <begin position="296"/>
        <end position="322"/>
    </location>
</feature>
<feature type="transmembrane region" description="Helical" evidence="5">
    <location>
        <begin position="156"/>
        <end position="175"/>
    </location>
</feature>
<reference evidence="7 8" key="1">
    <citation type="journal article" date="2019" name="Environ. Microbiol.">
        <title>At the nexus of three kingdoms: the genome of the mycorrhizal fungus Gigaspora margarita provides insights into plant, endobacterial and fungal interactions.</title>
        <authorList>
            <person name="Venice F."/>
            <person name="Ghignone S."/>
            <person name="Salvioli di Fossalunga A."/>
            <person name="Amselem J."/>
            <person name="Novero M."/>
            <person name="Xianan X."/>
            <person name="Sedzielewska Toro K."/>
            <person name="Morin E."/>
            <person name="Lipzen A."/>
            <person name="Grigoriev I.V."/>
            <person name="Henrissat B."/>
            <person name="Martin F.M."/>
            <person name="Bonfante P."/>
        </authorList>
    </citation>
    <scope>NUCLEOTIDE SEQUENCE [LARGE SCALE GENOMIC DNA]</scope>
    <source>
        <strain evidence="7 8">BEG34</strain>
    </source>
</reference>
<evidence type="ECO:0000256" key="4">
    <source>
        <dbReference type="ARBA" id="ARBA00023136"/>
    </source>
</evidence>
<sequence>MANPSKIGYLSGVSLLVAAMTGPGLVTVPLLFQTSGWITSLTILILVSLISSFSSLLLCEAIGSLPGNEKFTKRIEYSNLCEYLITNRYKRAFIQIIVYLAIESFIIASIILSAQSLDSLFVTFFGRTCGISISPDSGWLCTEELGDESSPFGNRWMLLTAGFMTTLVFVIPMTWMRLSNNAKIQIVSFTIIIFVIFAWAAALILHGVDPSRIPIIGENQSQSVGIVLFNYAFITAVPSLSNELEEDGSIRKIVWTATSISTFGYITLGILGAMAFDLDLSTNIVTSIRKSELRNTFFGFSTYLFPFILLISVPINVIVIRYNLVRTGFCGENLAIFSTILPWFLVIPFQSVEKQNMEKKNCMV</sequence>
<feature type="transmembrane region" description="Helical" evidence="5">
    <location>
        <begin position="7"/>
        <end position="32"/>
    </location>
</feature>
<comment type="caution">
    <text evidence="7">The sequence shown here is derived from an EMBL/GenBank/DDBJ whole genome shotgun (WGS) entry which is preliminary data.</text>
</comment>
<evidence type="ECO:0000256" key="1">
    <source>
        <dbReference type="ARBA" id="ARBA00004370"/>
    </source>
</evidence>
<organism evidence="7 8">
    <name type="scientific">Gigaspora margarita</name>
    <dbReference type="NCBI Taxonomy" id="4874"/>
    <lineage>
        <taxon>Eukaryota</taxon>
        <taxon>Fungi</taxon>
        <taxon>Fungi incertae sedis</taxon>
        <taxon>Mucoromycota</taxon>
        <taxon>Glomeromycotina</taxon>
        <taxon>Glomeromycetes</taxon>
        <taxon>Diversisporales</taxon>
        <taxon>Gigasporaceae</taxon>
        <taxon>Gigaspora</taxon>
    </lineage>
</organism>
<feature type="transmembrane region" description="Helical" evidence="5">
    <location>
        <begin position="253"/>
        <end position="276"/>
    </location>
</feature>
<keyword evidence="8" id="KW-1185">Reference proteome</keyword>
<dbReference type="Proteomes" id="UP000439903">
    <property type="component" value="Unassembled WGS sequence"/>
</dbReference>
<feature type="transmembrane region" description="Helical" evidence="5">
    <location>
        <begin position="220"/>
        <end position="241"/>
    </location>
</feature>
<feature type="transmembrane region" description="Helical" evidence="5">
    <location>
        <begin position="92"/>
        <end position="114"/>
    </location>
</feature>
<dbReference type="InterPro" id="IPR013057">
    <property type="entry name" value="AA_transpt_TM"/>
</dbReference>
<feature type="transmembrane region" description="Helical" evidence="5">
    <location>
        <begin position="334"/>
        <end position="352"/>
    </location>
</feature>
<gene>
    <name evidence="7" type="ORF">F8M41_016018</name>
</gene>
<comment type="subcellular location">
    <subcellularLocation>
        <location evidence="1">Membrane</location>
    </subcellularLocation>
</comment>
<dbReference type="PANTHER" id="PTHR16189:SF3">
    <property type="entry name" value="AMINO ACID TRANSPORTER TRANSMEMBRANE DOMAIN-CONTAINING PROTEIN"/>
    <property type="match status" value="1"/>
</dbReference>
<dbReference type="EMBL" id="WTPW01003401">
    <property type="protein sequence ID" value="KAF0343704.1"/>
    <property type="molecule type" value="Genomic_DNA"/>
</dbReference>
<keyword evidence="4 5" id="KW-0472">Membrane</keyword>
<dbReference type="GO" id="GO:0016020">
    <property type="term" value="C:membrane"/>
    <property type="evidence" value="ECO:0007669"/>
    <property type="project" value="UniProtKB-SubCell"/>
</dbReference>
<evidence type="ECO:0000256" key="3">
    <source>
        <dbReference type="ARBA" id="ARBA00022989"/>
    </source>
</evidence>
<evidence type="ECO:0000256" key="2">
    <source>
        <dbReference type="ARBA" id="ARBA00022692"/>
    </source>
</evidence>
<dbReference type="AlphaFoldDB" id="A0A8H3WW08"/>
<evidence type="ECO:0000259" key="6">
    <source>
        <dbReference type="Pfam" id="PF01490"/>
    </source>
</evidence>
<dbReference type="Pfam" id="PF01490">
    <property type="entry name" value="Aa_trans"/>
    <property type="match status" value="1"/>
</dbReference>
<protein>
    <submittedName>
        <fullName evidence="7">Aaap amino acid permease</fullName>
    </submittedName>
</protein>
<evidence type="ECO:0000313" key="7">
    <source>
        <dbReference type="EMBL" id="KAF0343704.1"/>
    </source>
</evidence>
<keyword evidence="3 5" id="KW-1133">Transmembrane helix</keyword>
<proteinExistence type="predicted"/>
<evidence type="ECO:0000313" key="8">
    <source>
        <dbReference type="Proteomes" id="UP000439903"/>
    </source>
</evidence>
<feature type="transmembrane region" description="Helical" evidence="5">
    <location>
        <begin position="187"/>
        <end position="208"/>
    </location>
</feature>
<feature type="domain" description="Amino acid transporter transmembrane" evidence="6">
    <location>
        <begin position="6"/>
        <end position="321"/>
    </location>
</feature>
<evidence type="ECO:0000256" key="5">
    <source>
        <dbReference type="SAM" id="Phobius"/>
    </source>
</evidence>
<dbReference type="PANTHER" id="PTHR16189">
    <property type="entry name" value="TRANSMEMBRANE PROTEIN 104-RELATED"/>
    <property type="match status" value="1"/>
</dbReference>